<proteinExistence type="predicted"/>
<dbReference type="PROSITE" id="PS51257">
    <property type="entry name" value="PROKAR_LIPOPROTEIN"/>
    <property type="match status" value="1"/>
</dbReference>
<evidence type="ECO:0000256" key="1">
    <source>
        <dbReference type="SAM" id="SignalP"/>
    </source>
</evidence>
<accession>A0ABV2PVL4</accession>
<dbReference type="EMBL" id="JBEPSD010000001">
    <property type="protein sequence ID" value="MET4569080.1"/>
    <property type="molecule type" value="Genomic_DNA"/>
</dbReference>
<dbReference type="RefSeq" id="WP_354547930.1">
    <property type="nucleotide sequence ID" value="NZ_JBEPSD010000001.1"/>
</dbReference>
<keyword evidence="1" id="KW-0732">Signal</keyword>
<feature type="chain" id="PRO_5047065207" evidence="1">
    <location>
        <begin position="22"/>
        <end position="150"/>
    </location>
</feature>
<reference evidence="2 3" key="1">
    <citation type="submission" date="2024-06" db="EMBL/GenBank/DDBJ databases">
        <title>Sorghum-associated microbial communities from plants grown in Nebraska, USA.</title>
        <authorList>
            <person name="Schachtman D."/>
        </authorList>
    </citation>
    <scope>NUCLEOTIDE SEQUENCE [LARGE SCALE GENOMIC DNA]</scope>
    <source>
        <strain evidence="2 3">1757</strain>
    </source>
</reference>
<protein>
    <submittedName>
        <fullName evidence="2">Uncharacterized protein</fullName>
    </submittedName>
</protein>
<sequence>MKVLYAALALAIAGCATVDPAQIKIAVEPVTQICGASDREAPIRMTVHNDSKGKLRIWIDPTLHQPPYDISWLSYKILDGGGATDWEHGPGGHGPMPPDTLSIGPGDSAEIVGSLYGLVPADYPKSFMIQFKDLDDHTFVSSSFKACKAK</sequence>
<evidence type="ECO:0000313" key="3">
    <source>
        <dbReference type="Proteomes" id="UP001549251"/>
    </source>
</evidence>
<dbReference type="Proteomes" id="UP001549251">
    <property type="component" value="Unassembled WGS sequence"/>
</dbReference>
<name>A0ABV2PVL4_9GAMM</name>
<feature type="signal peptide" evidence="1">
    <location>
        <begin position="1"/>
        <end position="21"/>
    </location>
</feature>
<keyword evidence="3" id="KW-1185">Reference proteome</keyword>
<evidence type="ECO:0000313" key="2">
    <source>
        <dbReference type="EMBL" id="MET4569080.1"/>
    </source>
</evidence>
<comment type="caution">
    <text evidence="2">The sequence shown here is derived from an EMBL/GenBank/DDBJ whole genome shotgun (WGS) entry which is preliminary data.</text>
</comment>
<gene>
    <name evidence="2" type="ORF">ABIE04_001407</name>
</gene>
<organism evidence="2 3">
    <name type="scientific">Rhodanobacter soli</name>
    <dbReference type="NCBI Taxonomy" id="590609"/>
    <lineage>
        <taxon>Bacteria</taxon>
        <taxon>Pseudomonadati</taxon>
        <taxon>Pseudomonadota</taxon>
        <taxon>Gammaproteobacteria</taxon>
        <taxon>Lysobacterales</taxon>
        <taxon>Rhodanobacteraceae</taxon>
        <taxon>Rhodanobacter</taxon>
    </lineage>
</organism>